<sequence length="100" mass="11491">MSDYWDIDDSTGEIDIDGNVYRNESFRETQDGEIEELTDKGWEYSAMNDFALEFEHDEDGNIVGSHQVDADGNELESFDLNFGDEESFDLDFGDEGDLNW</sequence>
<evidence type="ECO:0000313" key="1">
    <source>
        <dbReference type="EMBL" id="UOO89255.1"/>
    </source>
</evidence>
<protein>
    <submittedName>
        <fullName evidence="1">Uncharacterized protein</fullName>
    </submittedName>
</protein>
<name>A0ABY4E1L6_9NEIS</name>
<dbReference type="EMBL" id="CP091511">
    <property type="protein sequence ID" value="UOO89255.1"/>
    <property type="molecule type" value="Genomic_DNA"/>
</dbReference>
<evidence type="ECO:0000313" key="2">
    <source>
        <dbReference type="Proteomes" id="UP000832011"/>
    </source>
</evidence>
<dbReference type="Proteomes" id="UP000832011">
    <property type="component" value="Chromosome"/>
</dbReference>
<keyword evidence="2" id="KW-1185">Reference proteome</keyword>
<gene>
    <name evidence="1" type="ORF">LVJ82_17715</name>
</gene>
<dbReference type="RefSeq" id="WP_058356955.1">
    <property type="nucleotide sequence ID" value="NZ_CABKVG010000010.1"/>
</dbReference>
<proteinExistence type="predicted"/>
<reference evidence="1 2" key="1">
    <citation type="journal article" date="2022" name="Res Sq">
        <title>Evolution of multicellular longitudinally dividing oral cavity symbionts (Neisseriaceae).</title>
        <authorList>
            <person name="Nyongesa S."/>
            <person name="Weber P."/>
            <person name="Bernet E."/>
            <person name="Pullido F."/>
            <person name="Nieckarz M."/>
            <person name="Delaby M."/>
            <person name="Nieves C."/>
            <person name="Viehboeck T."/>
            <person name="Krause N."/>
            <person name="Rivera-Millot A."/>
            <person name="Nakamura A."/>
            <person name="Vischer N."/>
            <person name="VanNieuwenhze M."/>
            <person name="Brun Y."/>
            <person name="Cava F."/>
            <person name="Bulgheresi S."/>
            <person name="Veyrier F."/>
        </authorList>
    </citation>
    <scope>NUCLEOTIDE SEQUENCE [LARGE SCALE GENOMIC DNA]</scope>
    <source>
        <strain evidence="1 2">SN4</strain>
    </source>
</reference>
<accession>A0ABY4E1L6</accession>
<organism evidence="1 2">
    <name type="scientific">Vitreoscilla massiliensis</name>
    <dbReference type="NCBI Taxonomy" id="1689272"/>
    <lineage>
        <taxon>Bacteria</taxon>
        <taxon>Pseudomonadati</taxon>
        <taxon>Pseudomonadota</taxon>
        <taxon>Betaproteobacteria</taxon>
        <taxon>Neisseriales</taxon>
        <taxon>Neisseriaceae</taxon>
        <taxon>Vitreoscilla</taxon>
    </lineage>
</organism>